<gene>
    <name evidence="8" type="ORF">CULCOIPH005_09670</name>
</gene>
<accession>A0ABD0BLG0</accession>
<dbReference type="PANTHER" id="PTHR30287">
    <property type="entry name" value="MEMBRANE COMPONENT OF PREDICTED ABC SUPERFAMILY METABOLITE UPTAKE TRANSPORTER"/>
    <property type="match status" value="1"/>
</dbReference>
<evidence type="ECO:0000256" key="5">
    <source>
        <dbReference type="ARBA" id="ARBA00023136"/>
    </source>
</evidence>
<feature type="transmembrane region" description="Helical" evidence="6">
    <location>
        <begin position="323"/>
        <end position="345"/>
    </location>
</feature>
<feature type="transmembrane region" description="Helical" evidence="6">
    <location>
        <begin position="407"/>
        <end position="425"/>
    </location>
</feature>
<comment type="subcellular location">
    <subcellularLocation>
        <location evidence="1">Cell membrane</location>
        <topology evidence="1">Multi-pass membrane protein</topology>
    </subcellularLocation>
</comment>
<dbReference type="PANTHER" id="PTHR30287:SF2">
    <property type="entry name" value="BLL1001 PROTEIN"/>
    <property type="match status" value="1"/>
</dbReference>
<name>A0ABD0BLG0_CORUL</name>
<feature type="transmembrane region" description="Helical" evidence="6">
    <location>
        <begin position="21"/>
        <end position="44"/>
    </location>
</feature>
<comment type="caution">
    <text evidence="8">The sequence shown here is derived from an EMBL/GenBank/DDBJ whole genome shotgun (WGS) entry which is preliminary data.</text>
</comment>
<sequence length="863" mass="93797">MTSLSRRLAWRELSTHKIRSGVAIALFALPIMVICAFTNALLGISAQSYDRGRLPSTYADISNTVCSEKDKEEENWCVRDREELEKPDIERIKNLVPDIADTFTPVWQLETSVASSYGADIRLTLKTSPQAKNEPQVPARGEIALSDDALSLLGKRVGEKMKFIPWAGAQPLTLTIAERTDDHSTNVVDGVAKAVGVLNKEDINVAQFGGDSELVSARLPQGISVEWESPRIVDQAVSQEEKGVSVHSVEHVIPSRYSSFLASYVDIEFLMFVSVGALAVILVSSIVGTVFAVAARRSIRSTGLLAAVGADPRQLRKIMLWQGALVGLLGSLLGTVAGLFLGMLLPWGIEGVYVFGFAWDIVLLSVAVAVIAGLCAAMLPAIRSASMEPVQALAEGASTRIVRLRPLYFVGPALGILGLIGIVLSNPEQPIGVWAVMVVIGAIISAPATILFLAKLGRRMPLSMRLGLRDALRSMSRTGPAVGAITGTMMICVFVFLSVTGPADLRTQVHVNGIRITANEAVASDSSPYEAAIRKKQAQHSAPLRVDEYASYYSSQRGRFSEINVLPPSKKVTDSDSRLSLLDSFSFFNNWDKEISVYVVTPSVISMLADSELKTLDKKVIDRLEQTIAHGGAVAFNPDLVESGKINVAVKRKTTDKDGDHHELLAMAVPGAHTNAVVVSPETARSLGVEAVFRASYLVGGSELSWWEKLKPGYSGDDFANVTVTRLSALQDRFEVAVVLFLSWVLCFGLILLLVALASFETRREVTTMFSLGGEKKLIRRFSAMQGLFIALTGAVGAMVWLFALERAELIRLPVEDHPFRVFDIPWMMVAVYAVGVVFVGWLTGYAYGIKRGRDYDSLVPRR</sequence>
<dbReference type="Pfam" id="PF02687">
    <property type="entry name" value="FtsX"/>
    <property type="match status" value="1"/>
</dbReference>
<dbReference type="Proteomes" id="UP001205910">
    <property type="component" value="Unassembled WGS sequence"/>
</dbReference>
<reference evidence="8 9" key="1">
    <citation type="submission" date="2021-11" db="EMBL/GenBank/DDBJ databases">
        <title>Whole genome sequences of diphtheriae toxin producing Corynebacterium ulcerans isolates from cats in Osaka, Japan.</title>
        <authorList>
            <person name="Umeda K."/>
            <person name="Hirai Y."/>
        </authorList>
    </citation>
    <scope>NUCLEOTIDE SEQUENCE [LARGE SCALE GENOMIC DNA]</scope>
    <source>
        <strain evidence="8 9">12109B-1</strain>
    </source>
</reference>
<keyword evidence="3 6" id="KW-0812">Transmembrane</keyword>
<dbReference type="GO" id="GO:0005886">
    <property type="term" value="C:plasma membrane"/>
    <property type="evidence" value="ECO:0007669"/>
    <property type="project" value="UniProtKB-SubCell"/>
</dbReference>
<dbReference type="EMBL" id="BQFK01000002">
    <property type="protein sequence ID" value="GJJ42778.1"/>
    <property type="molecule type" value="Genomic_DNA"/>
</dbReference>
<feature type="transmembrane region" description="Helical" evidence="6">
    <location>
        <begin position="269"/>
        <end position="295"/>
    </location>
</feature>
<dbReference type="InterPro" id="IPR003838">
    <property type="entry name" value="ABC3_permease_C"/>
</dbReference>
<protein>
    <submittedName>
        <fullName evidence="8">Lipoprotein release ABC transporter permease</fullName>
    </submittedName>
</protein>
<keyword evidence="4 6" id="KW-1133">Transmembrane helix</keyword>
<keyword evidence="2" id="KW-1003">Cell membrane</keyword>
<dbReference type="RefSeq" id="WP_261804580.1">
    <property type="nucleotide sequence ID" value="NZ_BQFI01000002.1"/>
</dbReference>
<feature type="transmembrane region" description="Helical" evidence="6">
    <location>
        <begin position="736"/>
        <end position="760"/>
    </location>
</feature>
<feature type="transmembrane region" description="Helical" evidence="6">
    <location>
        <begin position="357"/>
        <end position="379"/>
    </location>
</feature>
<evidence type="ECO:0000313" key="8">
    <source>
        <dbReference type="EMBL" id="GJJ42778.1"/>
    </source>
</evidence>
<evidence type="ECO:0000256" key="6">
    <source>
        <dbReference type="SAM" id="Phobius"/>
    </source>
</evidence>
<keyword evidence="5 6" id="KW-0472">Membrane</keyword>
<evidence type="ECO:0000259" key="7">
    <source>
        <dbReference type="Pfam" id="PF02687"/>
    </source>
</evidence>
<feature type="transmembrane region" description="Helical" evidence="6">
    <location>
        <begin position="431"/>
        <end position="457"/>
    </location>
</feature>
<evidence type="ECO:0000256" key="1">
    <source>
        <dbReference type="ARBA" id="ARBA00004651"/>
    </source>
</evidence>
<proteinExistence type="predicted"/>
<evidence type="ECO:0000256" key="4">
    <source>
        <dbReference type="ARBA" id="ARBA00022989"/>
    </source>
</evidence>
<dbReference type="AlphaFoldDB" id="A0ABD0BLG0"/>
<evidence type="ECO:0000256" key="2">
    <source>
        <dbReference type="ARBA" id="ARBA00022475"/>
    </source>
</evidence>
<dbReference type="InterPro" id="IPR038766">
    <property type="entry name" value="Membrane_comp_ABC_pdt"/>
</dbReference>
<evidence type="ECO:0000256" key="3">
    <source>
        <dbReference type="ARBA" id="ARBA00022692"/>
    </source>
</evidence>
<feature type="domain" description="ABC3 transporter permease C-terminal" evidence="7">
    <location>
        <begin position="274"/>
        <end position="389"/>
    </location>
</feature>
<evidence type="ECO:0000313" key="9">
    <source>
        <dbReference type="Proteomes" id="UP001205910"/>
    </source>
</evidence>
<feature type="transmembrane region" description="Helical" evidence="6">
    <location>
        <begin position="781"/>
        <end position="805"/>
    </location>
</feature>
<organism evidence="8 9">
    <name type="scientific">Corynebacterium ulcerans</name>
    <dbReference type="NCBI Taxonomy" id="65058"/>
    <lineage>
        <taxon>Bacteria</taxon>
        <taxon>Bacillati</taxon>
        <taxon>Actinomycetota</taxon>
        <taxon>Actinomycetes</taxon>
        <taxon>Mycobacteriales</taxon>
        <taxon>Corynebacteriaceae</taxon>
        <taxon>Corynebacterium</taxon>
    </lineage>
</organism>
<feature type="transmembrane region" description="Helical" evidence="6">
    <location>
        <begin position="825"/>
        <end position="848"/>
    </location>
</feature>
<feature type="transmembrane region" description="Helical" evidence="6">
    <location>
        <begin position="478"/>
        <end position="499"/>
    </location>
</feature>
<keyword evidence="8" id="KW-0449">Lipoprotein</keyword>